<reference evidence="2 3" key="1">
    <citation type="journal article" date="2021" name="BMC Biol.">
        <title>Horizontally acquired antibacterial genes associated with adaptive radiation of ladybird beetles.</title>
        <authorList>
            <person name="Li H.S."/>
            <person name="Tang X.F."/>
            <person name="Huang Y.H."/>
            <person name="Xu Z.Y."/>
            <person name="Chen M.L."/>
            <person name="Du X.Y."/>
            <person name="Qiu B.Y."/>
            <person name="Chen P.T."/>
            <person name="Zhang W."/>
            <person name="Slipinski A."/>
            <person name="Escalona H.E."/>
            <person name="Waterhouse R.M."/>
            <person name="Zwick A."/>
            <person name="Pang H."/>
        </authorList>
    </citation>
    <scope>NUCLEOTIDE SEQUENCE [LARGE SCALE GENOMIC DNA]</scope>
    <source>
        <strain evidence="2">SYSU2018</strain>
    </source>
</reference>
<feature type="coiled-coil region" evidence="1">
    <location>
        <begin position="67"/>
        <end position="126"/>
    </location>
</feature>
<feature type="non-terminal residue" evidence="2">
    <location>
        <position position="1"/>
    </location>
</feature>
<dbReference type="AlphaFoldDB" id="A0ABD2MU29"/>
<accession>A0ABD2MU29</accession>
<name>A0ABD2MU29_9CUCU</name>
<organism evidence="2 3">
    <name type="scientific">Cryptolaemus montrouzieri</name>
    <dbReference type="NCBI Taxonomy" id="559131"/>
    <lineage>
        <taxon>Eukaryota</taxon>
        <taxon>Metazoa</taxon>
        <taxon>Ecdysozoa</taxon>
        <taxon>Arthropoda</taxon>
        <taxon>Hexapoda</taxon>
        <taxon>Insecta</taxon>
        <taxon>Pterygota</taxon>
        <taxon>Neoptera</taxon>
        <taxon>Endopterygota</taxon>
        <taxon>Coleoptera</taxon>
        <taxon>Polyphaga</taxon>
        <taxon>Cucujiformia</taxon>
        <taxon>Coccinelloidea</taxon>
        <taxon>Coccinellidae</taxon>
        <taxon>Scymninae</taxon>
        <taxon>Scymnini</taxon>
        <taxon>Cryptolaemus</taxon>
    </lineage>
</organism>
<keyword evidence="3" id="KW-1185">Reference proteome</keyword>
<sequence length="129" mass="14856">NIVFTSQKCSILGKNEIAEIDKSNIEWQCNECKQRGRRSVIVPSENSEDETEGDNMVETSYIFGNIINQLQKNHLKVTKDLAKFKNDIQASIHFLSNSFEAIKAENAKMKNLLERERQELGRANERIKL</sequence>
<comment type="caution">
    <text evidence="2">The sequence shown here is derived from an EMBL/GenBank/DDBJ whole genome shotgun (WGS) entry which is preliminary data.</text>
</comment>
<dbReference type="Proteomes" id="UP001516400">
    <property type="component" value="Unassembled WGS sequence"/>
</dbReference>
<protein>
    <submittedName>
        <fullName evidence="2">Uncharacterized protein</fullName>
    </submittedName>
</protein>
<evidence type="ECO:0000313" key="3">
    <source>
        <dbReference type="Proteomes" id="UP001516400"/>
    </source>
</evidence>
<evidence type="ECO:0000313" key="2">
    <source>
        <dbReference type="EMBL" id="KAL3269767.1"/>
    </source>
</evidence>
<dbReference type="EMBL" id="JABFTP020000021">
    <property type="protein sequence ID" value="KAL3269767.1"/>
    <property type="molecule type" value="Genomic_DNA"/>
</dbReference>
<keyword evidence="1" id="KW-0175">Coiled coil</keyword>
<proteinExistence type="predicted"/>
<evidence type="ECO:0000256" key="1">
    <source>
        <dbReference type="SAM" id="Coils"/>
    </source>
</evidence>
<gene>
    <name evidence="2" type="ORF">HHI36_008827</name>
</gene>